<keyword evidence="7" id="KW-1185">Reference proteome</keyword>
<evidence type="ECO:0000256" key="3">
    <source>
        <dbReference type="ARBA" id="ARBA00022729"/>
    </source>
</evidence>
<reference evidence="6 7" key="1">
    <citation type="journal article" date="2018" name="PLoS ONE">
        <title>The draft genome of Kipferlia bialata reveals reductive genome evolution in fornicate parasites.</title>
        <authorList>
            <person name="Tanifuji G."/>
            <person name="Takabayashi S."/>
            <person name="Kume K."/>
            <person name="Takagi M."/>
            <person name="Nakayama T."/>
            <person name="Kamikawa R."/>
            <person name="Inagaki Y."/>
            <person name="Hashimoto T."/>
        </authorList>
    </citation>
    <scope>NUCLEOTIDE SEQUENCE [LARGE SCALE GENOMIC DNA]</scope>
    <source>
        <strain evidence="6">NY0173</strain>
    </source>
</reference>
<evidence type="ECO:0000256" key="1">
    <source>
        <dbReference type="ARBA" id="ARBA00011079"/>
    </source>
</evidence>
<organism evidence="6 7">
    <name type="scientific">Kipferlia bialata</name>
    <dbReference type="NCBI Taxonomy" id="797122"/>
    <lineage>
        <taxon>Eukaryota</taxon>
        <taxon>Metamonada</taxon>
        <taxon>Carpediemonas-like organisms</taxon>
        <taxon>Kipferlia</taxon>
    </lineage>
</organism>
<evidence type="ECO:0000313" key="6">
    <source>
        <dbReference type="EMBL" id="GIQ89905.1"/>
    </source>
</evidence>
<dbReference type="Pfam" id="PF05577">
    <property type="entry name" value="Peptidase_S28"/>
    <property type="match status" value="1"/>
</dbReference>
<evidence type="ECO:0000256" key="5">
    <source>
        <dbReference type="ARBA" id="ARBA00023180"/>
    </source>
</evidence>
<dbReference type="InterPro" id="IPR029058">
    <property type="entry name" value="AB_hydrolase_fold"/>
</dbReference>
<evidence type="ECO:0000256" key="2">
    <source>
        <dbReference type="ARBA" id="ARBA00022670"/>
    </source>
</evidence>
<accession>A0A9K3D909</accession>
<keyword evidence="3" id="KW-0732">Signal</keyword>
<comment type="similarity">
    <text evidence="1">Belongs to the peptidase S28 family.</text>
</comment>
<dbReference type="Proteomes" id="UP000265618">
    <property type="component" value="Unassembled WGS sequence"/>
</dbReference>
<dbReference type="GO" id="GO:0006508">
    <property type="term" value="P:proteolysis"/>
    <property type="evidence" value="ECO:0007669"/>
    <property type="project" value="UniProtKB-KW"/>
</dbReference>
<dbReference type="InterPro" id="IPR008758">
    <property type="entry name" value="Peptidase_S28"/>
</dbReference>
<evidence type="ECO:0000313" key="7">
    <source>
        <dbReference type="Proteomes" id="UP000265618"/>
    </source>
</evidence>
<proteinExistence type="inferred from homology"/>
<dbReference type="OrthoDB" id="1735038at2759"/>
<evidence type="ECO:0000256" key="4">
    <source>
        <dbReference type="ARBA" id="ARBA00022801"/>
    </source>
</evidence>
<dbReference type="EMBL" id="BDIP01005559">
    <property type="protein sequence ID" value="GIQ89905.1"/>
    <property type="molecule type" value="Genomic_DNA"/>
</dbReference>
<keyword evidence="2" id="KW-0645">Protease</keyword>
<gene>
    <name evidence="6" type="ORF">KIPB_012510</name>
</gene>
<dbReference type="PANTHER" id="PTHR11010:SF117">
    <property type="entry name" value="SERINE PROTEASE 16"/>
    <property type="match status" value="1"/>
</dbReference>
<comment type="caution">
    <text evidence="6">The sequence shown here is derived from an EMBL/GenBank/DDBJ whole genome shotgun (WGS) entry which is preliminary data.</text>
</comment>
<keyword evidence="5" id="KW-0325">Glycoprotein</keyword>
<sequence length="177" mass="20119">LEPIAAYANLIKQQTTDTCLVTNYQAMVQQLQNTDPTSPSLSSRSWTYQTCTEEGFFQVADSSVPWSQYISLDYFDNICQNVFGLPLVPDTEHTNSHYGSDYPRATNIFYANGSVDPWHVLSVLEDIPGYEETQPHVLMTGTSHCADMYMPKDNDLPCLAETRNLQLQYLKQWLGFD</sequence>
<dbReference type="GO" id="GO:0008239">
    <property type="term" value="F:dipeptidyl-peptidase activity"/>
    <property type="evidence" value="ECO:0007669"/>
    <property type="project" value="TreeGrafter"/>
</dbReference>
<keyword evidence="4" id="KW-0378">Hydrolase</keyword>
<name>A0A9K3D909_9EUKA</name>
<dbReference type="Gene3D" id="3.40.50.1820">
    <property type="entry name" value="alpha/beta hydrolase"/>
    <property type="match status" value="1"/>
</dbReference>
<dbReference type="GO" id="GO:0070008">
    <property type="term" value="F:serine-type exopeptidase activity"/>
    <property type="evidence" value="ECO:0007669"/>
    <property type="project" value="InterPro"/>
</dbReference>
<feature type="non-terminal residue" evidence="6">
    <location>
        <position position="1"/>
    </location>
</feature>
<dbReference type="PANTHER" id="PTHR11010">
    <property type="entry name" value="PROTEASE S28 PRO-X CARBOXYPEPTIDASE-RELATED"/>
    <property type="match status" value="1"/>
</dbReference>
<protein>
    <submittedName>
        <fullName evidence="6">Peptidase S28</fullName>
    </submittedName>
</protein>
<dbReference type="AlphaFoldDB" id="A0A9K3D909"/>